<evidence type="ECO:0000256" key="1">
    <source>
        <dbReference type="ARBA" id="ARBA00004651"/>
    </source>
</evidence>
<keyword evidence="10" id="KW-1185">Reference proteome</keyword>
<evidence type="ECO:0000256" key="5">
    <source>
        <dbReference type="ARBA" id="ARBA00023136"/>
    </source>
</evidence>
<dbReference type="GO" id="GO:0004713">
    <property type="term" value="F:protein tyrosine kinase activity"/>
    <property type="evidence" value="ECO:0007669"/>
    <property type="project" value="TreeGrafter"/>
</dbReference>
<dbReference type="Pfam" id="PF13807">
    <property type="entry name" value="GNVR"/>
    <property type="match status" value="1"/>
</dbReference>
<evidence type="ECO:0000256" key="6">
    <source>
        <dbReference type="SAM" id="Phobius"/>
    </source>
</evidence>
<keyword evidence="3 6" id="KW-0812">Transmembrane</keyword>
<dbReference type="InterPro" id="IPR050445">
    <property type="entry name" value="Bact_polysacc_biosynth/exp"/>
</dbReference>
<dbReference type="RefSeq" id="WP_092123354.1">
    <property type="nucleotide sequence ID" value="NZ_FMXO01000019.1"/>
</dbReference>
<evidence type="ECO:0000313" key="10">
    <source>
        <dbReference type="Proteomes" id="UP000198771"/>
    </source>
</evidence>
<dbReference type="Proteomes" id="UP000198771">
    <property type="component" value="Unassembled WGS sequence"/>
</dbReference>
<dbReference type="AlphaFoldDB" id="A0A1G6EKJ7"/>
<organism evidence="9 10">
    <name type="scientific">Desulfonatronum thiosulfatophilum</name>
    <dbReference type="NCBI Taxonomy" id="617002"/>
    <lineage>
        <taxon>Bacteria</taxon>
        <taxon>Pseudomonadati</taxon>
        <taxon>Thermodesulfobacteriota</taxon>
        <taxon>Desulfovibrionia</taxon>
        <taxon>Desulfovibrionales</taxon>
        <taxon>Desulfonatronaceae</taxon>
        <taxon>Desulfonatronum</taxon>
    </lineage>
</organism>
<dbReference type="InterPro" id="IPR032807">
    <property type="entry name" value="GNVR"/>
</dbReference>
<dbReference type="PANTHER" id="PTHR32309:SF13">
    <property type="entry name" value="FERRIC ENTEROBACTIN TRANSPORT PROTEIN FEPE"/>
    <property type="match status" value="1"/>
</dbReference>
<evidence type="ECO:0000256" key="2">
    <source>
        <dbReference type="ARBA" id="ARBA00022475"/>
    </source>
</evidence>
<dbReference type="GO" id="GO:0005886">
    <property type="term" value="C:plasma membrane"/>
    <property type="evidence" value="ECO:0007669"/>
    <property type="project" value="UniProtKB-SubCell"/>
</dbReference>
<keyword evidence="5 6" id="KW-0472">Membrane</keyword>
<evidence type="ECO:0000259" key="8">
    <source>
        <dbReference type="Pfam" id="PF13807"/>
    </source>
</evidence>
<gene>
    <name evidence="9" type="ORF">SAMN05660653_02914</name>
</gene>
<dbReference type="InterPro" id="IPR003856">
    <property type="entry name" value="LPS_length_determ_N"/>
</dbReference>
<comment type="subcellular location">
    <subcellularLocation>
        <location evidence="1">Cell membrane</location>
        <topology evidence="1">Multi-pass membrane protein</topology>
    </subcellularLocation>
</comment>
<dbReference type="NCBIfam" id="TIGR03007">
    <property type="entry name" value="pepcterm_ChnLen"/>
    <property type="match status" value="1"/>
</dbReference>
<protein>
    <submittedName>
        <fullName evidence="9">Polysaccharide chain length determinant protein, PEP-CTERM locus subfamily</fullName>
    </submittedName>
</protein>
<proteinExistence type="predicted"/>
<dbReference type="OrthoDB" id="5390369at2"/>
<feature type="transmembrane region" description="Helical" evidence="6">
    <location>
        <begin position="399"/>
        <end position="423"/>
    </location>
</feature>
<dbReference type="PANTHER" id="PTHR32309">
    <property type="entry name" value="TYROSINE-PROTEIN KINASE"/>
    <property type="match status" value="1"/>
</dbReference>
<evidence type="ECO:0000259" key="7">
    <source>
        <dbReference type="Pfam" id="PF02706"/>
    </source>
</evidence>
<accession>A0A1G6EKJ7</accession>
<reference evidence="9 10" key="1">
    <citation type="submission" date="2016-10" db="EMBL/GenBank/DDBJ databases">
        <authorList>
            <person name="de Groot N.N."/>
        </authorList>
    </citation>
    <scope>NUCLEOTIDE SEQUENCE [LARGE SCALE GENOMIC DNA]</scope>
    <source>
        <strain evidence="9 10">ASO4-2</strain>
    </source>
</reference>
<keyword evidence="2" id="KW-1003">Cell membrane</keyword>
<feature type="transmembrane region" description="Helical" evidence="6">
    <location>
        <begin position="21"/>
        <end position="40"/>
    </location>
</feature>
<dbReference type="Pfam" id="PF02706">
    <property type="entry name" value="Wzz"/>
    <property type="match status" value="1"/>
</dbReference>
<feature type="domain" description="Tyrosine-protein kinase G-rich" evidence="8">
    <location>
        <begin position="353"/>
        <end position="418"/>
    </location>
</feature>
<name>A0A1G6EKJ7_9BACT</name>
<evidence type="ECO:0000256" key="4">
    <source>
        <dbReference type="ARBA" id="ARBA00022989"/>
    </source>
</evidence>
<feature type="domain" description="Polysaccharide chain length determinant N-terminal" evidence="7">
    <location>
        <begin position="6"/>
        <end position="95"/>
    </location>
</feature>
<dbReference type="STRING" id="617002.SAMN05660653_02914"/>
<evidence type="ECO:0000313" key="9">
    <source>
        <dbReference type="EMBL" id="SDB57927.1"/>
    </source>
</evidence>
<sequence>MSDPKDLDIRKYLAIAYRRRFLIIFATIAVTIGATLYSLALKNMYSSSSTVFIEENVMSSLMQGVAVTPSMDAKIRVLTTAMQSRTMLQQVLRDLNMDLHARTDAELEGLINNARQRMDIRLRARDGLFIISFSHENPREARDFVNTLVRRYIEQNISADRDDTYAAFGFLAEQIEIHRARLEEADAAVLELRIRKGDLLNRDPGQLLEQIAMAEDRLQELSIRRYELLSSASSEAALAFDDQGLPMSGHQGRLNMLQRKLAELQLRYGPSYPEVVRVKAEMQMLEKGLYDEGAVNVDTQTRISSVFDVQLQELRLQEQRLRRMIQYYNELLENIPVAQAEFAEVQHKRSEQQRVLEQLMGRYGQAEISRQMELQDKTTTFRIVDPAILPTNPSSPNRLMIILLGMLGGLGAGVGMSLGLNYLDRSVRHVDTLKELGLPVLAVVPEMLNPANVRKMHFRNLLLYLLAAAFFMLIVGVMLLEFMGSTILYDYVQNIVQRPETESAIGYMKGLYRRIF</sequence>
<keyword evidence="4 6" id="KW-1133">Transmembrane helix</keyword>
<feature type="transmembrane region" description="Helical" evidence="6">
    <location>
        <begin position="461"/>
        <end position="480"/>
    </location>
</feature>
<dbReference type="EMBL" id="FMXO01000019">
    <property type="protein sequence ID" value="SDB57927.1"/>
    <property type="molecule type" value="Genomic_DNA"/>
</dbReference>
<dbReference type="InterPro" id="IPR014345">
    <property type="entry name" value="XrtA_polysacc_chain"/>
</dbReference>
<evidence type="ECO:0000256" key="3">
    <source>
        <dbReference type="ARBA" id="ARBA00022692"/>
    </source>
</evidence>